<dbReference type="Proteomes" id="UP000748332">
    <property type="component" value="Unassembled WGS sequence"/>
</dbReference>
<evidence type="ECO:0000313" key="2">
    <source>
        <dbReference type="EMBL" id="MCA9374816.1"/>
    </source>
</evidence>
<keyword evidence="1" id="KW-0812">Transmembrane</keyword>
<dbReference type="AlphaFoldDB" id="A0A955HXG2"/>
<accession>A0A955HXG2</accession>
<organism evidence="2 3">
    <name type="scientific">Candidatus Dojkabacteria bacterium</name>
    <dbReference type="NCBI Taxonomy" id="2099670"/>
    <lineage>
        <taxon>Bacteria</taxon>
        <taxon>Candidatus Dojkabacteria</taxon>
    </lineage>
</organism>
<reference evidence="2" key="2">
    <citation type="journal article" date="2021" name="Microbiome">
        <title>Successional dynamics and alternative stable states in a saline activated sludge microbial community over 9 years.</title>
        <authorList>
            <person name="Wang Y."/>
            <person name="Ye J."/>
            <person name="Ju F."/>
            <person name="Liu L."/>
            <person name="Boyd J.A."/>
            <person name="Deng Y."/>
            <person name="Parks D.H."/>
            <person name="Jiang X."/>
            <person name="Yin X."/>
            <person name="Woodcroft B.J."/>
            <person name="Tyson G.W."/>
            <person name="Hugenholtz P."/>
            <person name="Polz M.F."/>
            <person name="Zhang T."/>
        </authorList>
    </citation>
    <scope>NUCLEOTIDE SEQUENCE</scope>
    <source>
        <strain evidence="2">HKST-UBA16</strain>
    </source>
</reference>
<sequence length="58" mass="6517">MTASKRKLKDSKLSASTKALIESLRKRLKVNQFIVFFLIALLCVSVAIIVSLIWDPVL</sequence>
<evidence type="ECO:0000313" key="3">
    <source>
        <dbReference type="Proteomes" id="UP000748332"/>
    </source>
</evidence>
<comment type="caution">
    <text evidence="2">The sequence shown here is derived from an EMBL/GenBank/DDBJ whole genome shotgun (WGS) entry which is preliminary data.</text>
</comment>
<dbReference type="EMBL" id="JAGQLM010000026">
    <property type="protein sequence ID" value="MCA9374816.1"/>
    <property type="molecule type" value="Genomic_DNA"/>
</dbReference>
<feature type="transmembrane region" description="Helical" evidence="1">
    <location>
        <begin position="33"/>
        <end position="54"/>
    </location>
</feature>
<reference evidence="2" key="1">
    <citation type="submission" date="2020-04" db="EMBL/GenBank/DDBJ databases">
        <authorList>
            <person name="Zhang T."/>
        </authorList>
    </citation>
    <scope>NUCLEOTIDE SEQUENCE</scope>
    <source>
        <strain evidence="2">HKST-UBA16</strain>
    </source>
</reference>
<gene>
    <name evidence="2" type="ORF">KC622_00635</name>
</gene>
<keyword evidence="1" id="KW-0472">Membrane</keyword>
<keyword evidence="1" id="KW-1133">Transmembrane helix</keyword>
<proteinExistence type="predicted"/>
<evidence type="ECO:0000256" key="1">
    <source>
        <dbReference type="SAM" id="Phobius"/>
    </source>
</evidence>
<protein>
    <submittedName>
        <fullName evidence="2">Uncharacterized protein</fullName>
    </submittedName>
</protein>
<name>A0A955HXG2_9BACT</name>